<feature type="compositionally biased region" description="Basic and acidic residues" evidence="1">
    <location>
        <begin position="24"/>
        <end position="37"/>
    </location>
</feature>
<proteinExistence type="predicted"/>
<keyword evidence="3" id="KW-1185">Reference proteome</keyword>
<name>A0AAV7V029_PLEWA</name>
<dbReference type="AlphaFoldDB" id="A0AAV7V029"/>
<protein>
    <submittedName>
        <fullName evidence="2">Uncharacterized protein</fullName>
    </submittedName>
</protein>
<dbReference type="EMBL" id="JANPWB010000004">
    <property type="protein sequence ID" value="KAJ1193946.1"/>
    <property type="molecule type" value="Genomic_DNA"/>
</dbReference>
<sequence length="53" mass="6237">RPLLPPQSSGLPLNSPTSFSTLRMPDKEWRVQKEERRRSCKGRGNHLHFYSEE</sequence>
<evidence type="ECO:0000313" key="3">
    <source>
        <dbReference type="Proteomes" id="UP001066276"/>
    </source>
</evidence>
<feature type="non-terminal residue" evidence="2">
    <location>
        <position position="1"/>
    </location>
</feature>
<feature type="compositionally biased region" description="Low complexity" evidence="1">
    <location>
        <begin position="1"/>
        <end position="16"/>
    </location>
</feature>
<feature type="non-terminal residue" evidence="2">
    <location>
        <position position="53"/>
    </location>
</feature>
<comment type="caution">
    <text evidence="2">The sequence shown here is derived from an EMBL/GenBank/DDBJ whole genome shotgun (WGS) entry which is preliminary data.</text>
</comment>
<gene>
    <name evidence="2" type="ORF">NDU88_003241</name>
</gene>
<feature type="region of interest" description="Disordered" evidence="1">
    <location>
        <begin position="1"/>
        <end position="53"/>
    </location>
</feature>
<accession>A0AAV7V029</accession>
<evidence type="ECO:0000256" key="1">
    <source>
        <dbReference type="SAM" id="MobiDB-lite"/>
    </source>
</evidence>
<evidence type="ECO:0000313" key="2">
    <source>
        <dbReference type="EMBL" id="KAJ1193946.1"/>
    </source>
</evidence>
<reference evidence="2" key="1">
    <citation type="journal article" date="2022" name="bioRxiv">
        <title>Sequencing and chromosome-scale assembly of the giantPleurodeles waltlgenome.</title>
        <authorList>
            <person name="Brown T."/>
            <person name="Elewa A."/>
            <person name="Iarovenko S."/>
            <person name="Subramanian E."/>
            <person name="Araus A.J."/>
            <person name="Petzold A."/>
            <person name="Susuki M."/>
            <person name="Suzuki K.-i.T."/>
            <person name="Hayashi T."/>
            <person name="Toyoda A."/>
            <person name="Oliveira C."/>
            <person name="Osipova E."/>
            <person name="Leigh N.D."/>
            <person name="Simon A."/>
            <person name="Yun M.H."/>
        </authorList>
    </citation>
    <scope>NUCLEOTIDE SEQUENCE</scope>
    <source>
        <strain evidence="2">20211129_DDA</strain>
        <tissue evidence="2">Liver</tissue>
    </source>
</reference>
<dbReference type="Proteomes" id="UP001066276">
    <property type="component" value="Chromosome 2_2"/>
</dbReference>
<organism evidence="2 3">
    <name type="scientific">Pleurodeles waltl</name>
    <name type="common">Iberian ribbed newt</name>
    <dbReference type="NCBI Taxonomy" id="8319"/>
    <lineage>
        <taxon>Eukaryota</taxon>
        <taxon>Metazoa</taxon>
        <taxon>Chordata</taxon>
        <taxon>Craniata</taxon>
        <taxon>Vertebrata</taxon>
        <taxon>Euteleostomi</taxon>
        <taxon>Amphibia</taxon>
        <taxon>Batrachia</taxon>
        <taxon>Caudata</taxon>
        <taxon>Salamandroidea</taxon>
        <taxon>Salamandridae</taxon>
        <taxon>Pleurodelinae</taxon>
        <taxon>Pleurodeles</taxon>
    </lineage>
</organism>